<gene>
    <name evidence="1" type="ORF">E3N88_01616</name>
</gene>
<accession>A0A5N6Q470</accession>
<dbReference type="AlphaFoldDB" id="A0A5N6Q470"/>
<dbReference type="Proteomes" id="UP000326396">
    <property type="component" value="Linkage Group LG1"/>
</dbReference>
<organism evidence="1 2">
    <name type="scientific">Mikania micrantha</name>
    <name type="common">bitter vine</name>
    <dbReference type="NCBI Taxonomy" id="192012"/>
    <lineage>
        <taxon>Eukaryota</taxon>
        <taxon>Viridiplantae</taxon>
        <taxon>Streptophyta</taxon>
        <taxon>Embryophyta</taxon>
        <taxon>Tracheophyta</taxon>
        <taxon>Spermatophyta</taxon>
        <taxon>Magnoliopsida</taxon>
        <taxon>eudicotyledons</taxon>
        <taxon>Gunneridae</taxon>
        <taxon>Pentapetalae</taxon>
        <taxon>asterids</taxon>
        <taxon>campanulids</taxon>
        <taxon>Asterales</taxon>
        <taxon>Asteraceae</taxon>
        <taxon>Asteroideae</taxon>
        <taxon>Heliantheae alliance</taxon>
        <taxon>Eupatorieae</taxon>
        <taxon>Mikania</taxon>
    </lineage>
</organism>
<dbReference type="EMBL" id="SZYD01000001">
    <property type="protein sequence ID" value="KAD7478480.1"/>
    <property type="molecule type" value="Genomic_DNA"/>
</dbReference>
<dbReference type="PANTHER" id="PTHR31276:SF10">
    <property type="entry name" value="PROTEIN MIZU-KUSSEI 1-LIKE"/>
    <property type="match status" value="1"/>
</dbReference>
<sequence length="257" mass="28639">MAYPTVAPANFTTVECHKQVRSWRLLRSILELFIQACTCTLIQKPEYNHNHHPIHPYNHPKSSSLIFPTTATNITGTIFGSRTGKANFCIQTNPKSQTPILLLELTISTTFLAREMKNGNLRIALECANELESSGNKSLLAMPLWTMYCNGRKVGFAFKREPSLIDIRVLKHLETVHVGAGIAKVGDDIMYLRGNFNRVTGKSMNGSETFHLIDPDGMRVCNNETTCSASVKGLHIDDVKEAHQKDAMGRKKEGTHS</sequence>
<comment type="caution">
    <text evidence="1">The sequence shown here is derived from an EMBL/GenBank/DDBJ whole genome shotgun (WGS) entry which is preliminary data.</text>
</comment>
<name>A0A5N6Q470_9ASTR</name>
<reference evidence="1 2" key="1">
    <citation type="submission" date="2019-05" db="EMBL/GenBank/DDBJ databases">
        <title>Mikania micrantha, genome provides insights into the molecular mechanism of rapid growth.</title>
        <authorList>
            <person name="Liu B."/>
        </authorList>
    </citation>
    <scope>NUCLEOTIDE SEQUENCE [LARGE SCALE GENOMIC DNA]</scope>
    <source>
        <strain evidence="1">NLD-2019</strain>
        <tissue evidence="1">Leaf</tissue>
    </source>
</reference>
<keyword evidence="2" id="KW-1185">Reference proteome</keyword>
<dbReference type="NCBIfam" id="TIGR01570">
    <property type="entry name" value="A_thal_3588"/>
    <property type="match status" value="1"/>
</dbReference>
<proteinExistence type="predicted"/>
<dbReference type="OrthoDB" id="1897868at2759"/>
<dbReference type="Pfam" id="PF04759">
    <property type="entry name" value="DUF617"/>
    <property type="match status" value="1"/>
</dbReference>
<protein>
    <submittedName>
        <fullName evidence="1">Uncharacterized protein</fullName>
    </submittedName>
</protein>
<dbReference type="InterPro" id="IPR006460">
    <property type="entry name" value="MIZ1-like_pln"/>
</dbReference>
<evidence type="ECO:0000313" key="1">
    <source>
        <dbReference type="EMBL" id="KAD7478480.1"/>
    </source>
</evidence>
<dbReference type="GO" id="GO:0010274">
    <property type="term" value="P:hydrotropism"/>
    <property type="evidence" value="ECO:0007669"/>
    <property type="project" value="InterPro"/>
</dbReference>
<dbReference type="PANTHER" id="PTHR31276">
    <property type="match status" value="1"/>
</dbReference>
<evidence type="ECO:0000313" key="2">
    <source>
        <dbReference type="Proteomes" id="UP000326396"/>
    </source>
</evidence>